<dbReference type="GO" id="GO:0004527">
    <property type="term" value="F:exonuclease activity"/>
    <property type="evidence" value="ECO:0007669"/>
    <property type="project" value="UniProtKB-KW"/>
</dbReference>
<dbReference type="InterPro" id="IPR051916">
    <property type="entry name" value="GPI-anchor_lipid_remodeler"/>
</dbReference>
<dbReference type="GO" id="GO:0004519">
    <property type="term" value="F:endonuclease activity"/>
    <property type="evidence" value="ECO:0007669"/>
    <property type="project" value="UniProtKB-KW"/>
</dbReference>
<dbReference type="Gene3D" id="3.60.10.10">
    <property type="entry name" value="Endonuclease/exonuclease/phosphatase"/>
    <property type="match status" value="1"/>
</dbReference>
<sequence>MSGDPAVGIPSPEWRVLSYNVRSLRDDRSAVVEVIRTVRPDIAFVQEAPRFFRWRTRCAQLAADAGMYVVTGGRSAGDVLLLAALRVTIRWARDVRLSHQPGLHRRGVALAGVELAGRRAVVASIHLGLEPAQRLRHVAELLAVPEIAEGVDPVIIAGDVNEEPSGPAWRRLAERYRDAYGVAPAGRGETYSARQPRTRIDGIFVDPRFQVIRCEVPDLPAVRRASDHLPVLAVLRLAADADARAPQAS</sequence>
<dbReference type="PANTHER" id="PTHR14859">
    <property type="entry name" value="CALCOFLUOR WHITE HYPERSENSITIVE PROTEIN PRECURSOR"/>
    <property type="match status" value="1"/>
</dbReference>
<dbReference type="GO" id="GO:0006506">
    <property type="term" value="P:GPI anchor biosynthetic process"/>
    <property type="evidence" value="ECO:0007669"/>
    <property type="project" value="TreeGrafter"/>
</dbReference>
<dbReference type="OrthoDB" id="3820230at2"/>
<keyword evidence="2" id="KW-0540">Nuclease</keyword>
<keyword evidence="2" id="KW-0378">Hydrolase</keyword>
<keyword evidence="2" id="KW-0255">Endonuclease</keyword>
<dbReference type="HOGENOM" id="CLU_093435_0_0_11"/>
<keyword evidence="3" id="KW-1185">Reference proteome</keyword>
<reference evidence="2 3" key="1">
    <citation type="journal article" date="2009" name="Genome Res.">
        <title>Complete genome of the cellulolytic thermophile Acidothermus cellulolyticus 11B provides insights into its ecophysiological and evolutionary adaptations.</title>
        <authorList>
            <person name="Barabote R.D."/>
            <person name="Xie G."/>
            <person name="Leu D.H."/>
            <person name="Normand P."/>
            <person name="Necsulea A."/>
            <person name="Daubin V."/>
            <person name="Medigue C."/>
            <person name="Adney W.S."/>
            <person name="Xu X.C."/>
            <person name="Lapidus A."/>
            <person name="Parales R.E."/>
            <person name="Detter C."/>
            <person name="Pujic P."/>
            <person name="Bruce D."/>
            <person name="Lavire C."/>
            <person name="Challacombe J.F."/>
            <person name="Brettin T.S."/>
            <person name="Berry A.M."/>
        </authorList>
    </citation>
    <scope>NUCLEOTIDE SEQUENCE [LARGE SCALE GENOMIC DNA]</scope>
    <source>
        <strain evidence="3">ATCC 43068 / DSM 8971 / 11B</strain>
    </source>
</reference>
<dbReference type="RefSeq" id="WP_011719816.1">
    <property type="nucleotide sequence ID" value="NC_008578.1"/>
</dbReference>
<dbReference type="STRING" id="351607.Acel_0980"/>
<evidence type="ECO:0000313" key="2">
    <source>
        <dbReference type="EMBL" id="ABK52753.1"/>
    </source>
</evidence>
<proteinExistence type="predicted"/>
<dbReference type="InParanoid" id="A0LTJ3"/>
<dbReference type="KEGG" id="ace:Acel_0980"/>
<dbReference type="SUPFAM" id="SSF56219">
    <property type="entry name" value="DNase I-like"/>
    <property type="match status" value="1"/>
</dbReference>
<evidence type="ECO:0000259" key="1">
    <source>
        <dbReference type="Pfam" id="PF03372"/>
    </source>
</evidence>
<evidence type="ECO:0000313" key="3">
    <source>
        <dbReference type="Proteomes" id="UP000008221"/>
    </source>
</evidence>
<protein>
    <submittedName>
        <fullName evidence="2">Endonuclease/exonuclease/phosphatase</fullName>
    </submittedName>
</protein>
<dbReference type="eggNOG" id="COG3568">
    <property type="taxonomic scope" value="Bacteria"/>
</dbReference>
<feature type="domain" description="Endonuclease/exonuclease/phosphatase" evidence="1">
    <location>
        <begin position="17"/>
        <end position="228"/>
    </location>
</feature>
<gene>
    <name evidence="2" type="ordered locus">Acel_0980</name>
</gene>
<dbReference type="EMBL" id="CP000481">
    <property type="protein sequence ID" value="ABK52753.1"/>
    <property type="molecule type" value="Genomic_DNA"/>
</dbReference>
<organism evidence="2 3">
    <name type="scientific">Acidothermus cellulolyticus (strain ATCC 43068 / DSM 8971 / 11B)</name>
    <dbReference type="NCBI Taxonomy" id="351607"/>
    <lineage>
        <taxon>Bacteria</taxon>
        <taxon>Bacillati</taxon>
        <taxon>Actinomycetota</taxon>
        <taxon>Actinomycetes</taxon>
        <taxon>Acidothermales</taxon>
        <taxon>Acidothermaceae</taxon>
        <taxon>Acidothermus</taxon>
    </lineage>
</organism>
<dbReference type="GO" id="GO:0016020">
    <property type="term" value="C:membrane"/>
    <property type="evidence" value="ECO:0007669"/>
    <property type="project" value="GOC"/>
</dbReference>
<name>A0LTJ3_ACIC1</name>
<dbReference type="InterPro" id="IPR036691">
    <property type="entry name" value="Endo/exonu/phosph_ase_sf"/>
</dbReference>
<dbReference type="AlphaFoldDB" id="A0LTJ3"/>
<dbReference type="InterPro" id="IPR005135">
    <property type="entry name" value="Endo/exonuclease/phosphatase"/>
</dbReference>
<dbReference type="PANTHER" id="PTHR14859:SF15">
    <property type="entry name" value="ENDONUCLEASE_EXONUCLEASE_PHOSPHATASE DOMAIN-CONTAINING PROTEIN"/>
    <property type="match status" value="1"/>
</dbReference>
<dbReference type="Pfam" id="PF03372">
    <property type="entry name" value="Exo_endo_phos"/>
    <property type="match status" value="1"/>
</dbReference>
<accession>A0LTJ3</accession>
<keyword evidence="2" id="KW-0269">Exonuclease</keyword>
<dbReference type="Proteomes" id="UP000008221">
    <property type="component" value="Chromosome"/>
</dbReference>